<dbReference type="SUPFAM" id="SSF50998">
    <property type="entry name" value="Quinoprotein alcohol dehydrogenase-like"/>
    <property type="match status" value="1"/>
</dbReference>
<dbReference type="SMART" id="SM00256">
    <property type="entry name" value="FBOX"/>
    <property type="match status" value="1"/>
</dbReference>
<dbReference type="Proteomes" id="UP000467700">
    <property type="component" value="Unassembled WGS sequence"/>
</dbReference>
<dbReference type="EMBL" id="CACVBS010000068">
    <property type="protein sequence ID" value="CAA7268578.1"/>
    <property type="molecule type" value="Genomic_DNA"/>
</dbReference>
<organism evidence="3 4">
    <name type="scientific">Cyclocybe aegerita</name>
    <name type="common">Black poplar mushroom</name>
    <name type="synonym">Agrocybe aegerita</name>
    <dbReference type="NCBI Taxonomy" id="1973307"/>
    <lineage>
        <taxon>Eukaryota</taxon>
        <taxon>Fungi</taxon>
        <taxon>Dikarya</taxon>
        <taxon>Basidiomycota</taxon>
        <taxon>Agaricomycotina</taxon>
        <taxon>Agaricomycetes</taxon>
        <taxon>Agaricomycetidae</taxon>
        <taxon>Agaricales</taxon>
        <taxon>Agaricineae</taxon>
        <taxon>Bolbitiaceae</taxon>
        <taxon>Cyclocybe</taxon>
    </lineage>
</organism>
<feature type="compositionally biased region" description="Polar residues" evidence="1">
    <location>
        <begin position="288"/>
        <end position="298"/>
    </location>
</feature>
<dbReference type="Gene3D" id="1.20.1280.50">
    <property type="match status" value="1"/>
</dbReference>
<proteinExistence type="predicted"/>
<keyword evidence="4" id="KW-1185">Reference proteome</keyword>
<protein>
    <recommendedName>
        <fullName evidence="2">F-box domain-containing protein</fullName>
    </recommendedName>
</protein>
<evidence type="ECO:0000256" key="1">
    <source>
        <dbReference type="SAM" id="MobiDB-lite"/>
    </source>
</evidence>
<evidence type="ECO:0000313" key="4">
    <source>
        <dbReference type="Proteomes" id="UP000467700"/>
    </source>
</evidence>
<dbReference type="AlphaFoldDB" id="A0A8S0WAE0"/>
<dbReference type="OrthoDB" id="550575at2759"/>
<comment type="caution">
    <text evidence="3">The sequence shown here is derived from an EMBL/GenBank/DDBJ whole genome shotgun (WGS) entry which is preliminary data.</text>
</comment>
<reference evidence="3 4" key="1">
    <citation type="submission" date="2020-01" db="EMBL/GenBank/DDBJ databases">
        <authorList>
            <person name="Gupta K D."/>
        </authorList>
    </citation>
    <scope>NUCLEOTIDE SEQUENCE [LARGE SCALE GENOMIC DNA]</scope>
</reference>
<feature type="region of interest" description="Disordered" evidence="1">
    <location>
        <begin position="288"/>
        <end position="314"/>
    </location>
</feature>
<feature type="compositionally biased region" description="Acidic residues" evidence="1">
    <location>
        <begin position="299"/>
        <end position="313"/>
    </location>
</feature>
<feature type="domain" description="F-box" evidence="2">
    <location>
        <begin position="1"/>
        <end position="47"/>
    </location>
</feature>
<dbReference type="InterPro" id="IPR036047">
    <property type="entry name" value="F-box-like_dom_sf"/>
</dbReference>
<feature type="region of interest" description="Disordered" evidence="1">
    <location>
        <begin position="559"/>
        <end position="580"/>
    </location>
</feature>
<dbReference type="PROSITE" id="PS50181">
    <property type="entry name" value="FBOX"/>
    <property type="match status" value="1"/>
</dbReference>
<sequence>MFIALPPEIILQILSYLPVSSFSALSAVSHTWNNLFVDNETAIYREAALSHGFADQRTAHPDTTVLGERYSYRVLQPGMSWKSLCKTRIRVRNSWNGHAPSTIVPLPLKITNHVAPPDKVHHIKVDERRRLLMTTSQEGGLLVMDIDSGSVLFVLPPGYVHAYAHIEYSEGYMIFDRLDSSREVWRLQGVDPSPTAVDAASQPGQEQLEQFEVETHIARRLQSASTPDSPPLRGCFEPHALLIAPEDTRASRFAYPTLLSTSSERAYLWDVPTGRVVEVIEGVNVLPSGNLSSSQSASETEDNGPMEEYDEDDRSPWLSEHLGTMVYVDHSVDYIFLAGSYAVWVFAKSQLTDNAPSTSSRSTTHPGRLVLNLRSIRIRYGRWSYSPERSSGTQDEGSALLCYQVHVNTKEWPDDYRKLIDEFVAVHVSPCGSHFAALLSGCRLLIVTNFKQVKGNPRSRDHERSLYERTLDIQLGSPRTATSIYLAYEEGDGGEGRIGVVTSSAVFIIVVPPFEALTPSSEPPKIRIARVKSFMNPGCLSSISCLMLSDTGLFLNWDPKDDSSSDSGDTSKQQEWEEEFENSLRDIGRLDEDCVDHYSNGDMFVVPLIAAAEANVSMVYAVNFLPSET</sequence>
<dbReference type="InterPro" id="IPR001810">
    <property type="entry name" value="F-box_dom"/>
</dbReference>
<gene>
    <name evidence="3" type="ORF">AAE3_LOCUS10853</name>
</gene>
<evidence type="ECO:0000313" key="3">
    <source>
        <dbReference type="EMBL" id="CAA7268578.1"/>
    </source>
</evidence>
<dbReference type="CDD" id="cd09917">
    <property type="entry name" value="F-box_SF"/>
    <property type="match status" value="1"/>
</dbReference>
<evidence type="ECO:0000259" key="2">
    <source>
        <dbReference type="PROSITE" id="PS50181"/>
    </source>
</evidence>
<dbReference type="InterPro" id="IPR011047">
    <property type="entry name" value="Quinoprotein_ADH-like_sf"/>
</dbReference>
<dbReference type="SUPFAM" id="SSF81383">
    <property type="entry name" value="F-box domain"/>
    <property type="match status" value="1"/>
</dbReference>
<accession>A0A8S0WAE0</accession>
<dbReference type="Pfam" id="PF12937">
    <property type="entry name" value="F-box-like"/>
    <property type="match status" value="1"/>
</dbReference>
<name>A0A8S0WAE0_CYCAE</name>